<keyword evidence="2" id="KW-0963">Cytoplasm</keyword>
<dbReference type="InterPro" id="IPR002083">
    <property type="entry name" value="MATH/TRAF_dom"/>
</dbReference>
<reference evidence="12" key="1">
    <citation type="submission" date="2014-11" db="EMBL/GenBank/DDBJ databases">
        <authorList>
            <person name="Otto D Thomas"/>
            <person name="Naeem Raeece"/>
        </authorList>
    </citation>
    <scope>NUCLEOTIDE SEQUENCE</scope>
</reference>
<organism evidence="12">
    <name type="scientific">Chromera velia CCMP2878</name>
    <dbReference type="NCBI Taxonomy" id="1169474"/>
    <lineage>
        <taxon>Eukaryota</taxon>
        <taxon>Sar</taxon>
        <taxon>Alveolata</taxon>
        <taxon>Colpodellida</taxon>
        <taxon>Chromeraceae</taxon>
        <taxon>Chromera</taxon>
    </lineage>
</organism>
<dbReference type="InterPro" id="IPR001841">
    <property type="entry name" value="Znf_RING"/>
</dbReference>
<feature type="domain" description="RING-type" evidence="9">
    <location>
        <begin position="31"/>
        <end position="80"/>
    </location>
</feature>
<feature type="coiled-coil region" evidence="8">
    <location>
        <begin position="335"/>
        <end position="429"/>
    </location>
</feature>
<dbReference type="GO" id="GO:0043122">
    <property type="term" value="P:regulation of canonical NF-kappaB signal transduction"/>
    <property type="evidence" value="ECO:0007669"/>
    <property type="project" value="TreeGrafter"/>
</dbReference>
<evidence type="ECO:0000256" key="7">
    <source>
        <dbReference type="PROSITE-ProRule" id="PRU00207"/>
    </source>
</evidence>
<dbReference type="InterPro" id="IPR001293">
    <property type="entry name" value="Znf_TRAF"/>
</dbReference>
<comment type="subcellular location">
    <subcellularLocation>
        <location evidence="1">Cytoplasm</location>
    </subcellularLocation>
</comment>
<keyword evidence="5 7" id="KW-0863">Zinc-finger</keyword>
<evidence type="ECO:0000259" key="9">
    <source>
        <dbReference type="PROSITE" id="PS50089"/>
    </source>
</evidence>
<proteinExistence type="predicted"/>
<accession>A0A0G4HXS7</accession>
<dbReference type="PANTHER" id="PTHR10131:SF94">
    <property type="entry name" value="TNF RECEPTOR-ASSOCIATED FACTOR 4"/>
    <property type="match status" value="1"/>
</dbReference>
<evidence type="ECO:0000256" key="6">
    <source>
        <dbReference type="ARBA" id="ARBA00022833"/>
    </source>
</evidence>
<feature type="domain" description="TRAF-type" evidence="11">
    <location>
        <begin position="177"/>
        <end position="226"/>
    </location>
</feature>
<feature type="zinc finger region" description="TRAF-type" evidence="7">
    <location>
        <begin position="260"/>
        <end position="308"/>
    </location>
</feature>
<keyword evidence="8" id="KW-0175">Coiled coil</keyword>
<feature type="zinc finger region" description="TRAF-type" evidence="7">
    <location>
        <begin position="177"/>
        <end position="226"/>
    </location>
</feature>
<feature type="domain" description="TRAF-type" evidence="11">
    <location>
        <begin position="260"/>
        <end position="308"/>
    </location>
</feature>
<name>A0A0G4HXS7_9ALVE</name>
<dbReference type="AlphaFoldDB" id="A0A0G4HXS7"/>
<gene>
    <name evidence="12" type="ORF">Cvel_9330</name>
</gene>
<dbReference type="PhylomeDB" id="A0A0G4HXS7"/>
<feature type="zinc finger region" description="TRAF-type" evidence="7">
    <location>
        <begin position="122"/>
        <end position="171"/>
    </location>
</feature>
<dbReference type="InterPro" id="IPR008974">
    <property type="entry name" value="TRAF-like"/>
</dbReference>
<dbReference type="Pfam" id="PF02176">
    <property type="entry name" value="zf-TRAF"/>
    <property type="match status" value="2"/>
</dbReference>
<dbReference type="InterPro" id="IPR013083">
    <property type="entry name" value="Znf_RING/FYVE/PHD"/>
</dbReference>
<dbReference type="Gene3D" id="1.20.5.170">
    <property type="match status" value="1"/>
</dbReference>
<dbReference type="SUPFAM" id="SSF49599">
    <property type="entry name" value="TRAF domain-like"/>
    <property type="match status" value="5"/>
</dbReference>
<dbReference type="GO" id="GO:0005737">
    <property type="term" value="C:cytoplasm"/>
    <property type="evidence" value="ECO:0007669"/>
    <property type="project" value="UniProtKB-SubCell"/>
</dbReference>
<dbReference type="GO" id="GO:0008270">
    <property type="term" value="F:zinc ion binding"/>
    <property type="evidence" value="ECO:0007669"/>
    <property type="project" value="UniProtKB-KW"/>
</dbReference>
<evidence type="ECO:0000313" key="12">
    <source>
        <dbReference type="EMBL" id="CEM49306.1"/>
    </source>
</evidence>
<evidence type="ECO:0000256" key="8">
    <source>
        <dbReference type="SAM" id="Coils"/>
    </source>
</evidence>
<dbReference type="PROSITE" id="PS50144">
    <property type="entry name" value="MATH"/>
    <property type="match status" value="1"/>
</dbReference>
<evidence type="ECO:0008006" key="13">
    <source>
        <dbReference type="Google" id="ProtNLM"/>
    </source>
</evidence>
<feature type="domain" description="MATH" evidence="10">
    <location>
        <begin position="430"/>
        <end position="552"/>
    </location>
</feature>
<dbReference type="PROSITE" id="PS50145">
    <property type="entry name" value="ZF_TRAF"/>
    <property type="match status" value="3"/>
</dbReference>
<protein>
    <recommendedName>
        <fullName evidence="13">TRAF-type domain-containing protein</fullName>
    </recommendedName>
</protein>
<keyword evidence="4" id="KW-0677">Repeat</keyword>
<evidence type="ECO:0000256" key="2">
    <source>
        <dbReference type="ARBA" id="ARBA00022490"/>
    </source>
</evidence>
<dbReference type="Gene3D" id="3.30.40.10">
    <property type="entry name" value="Zinc/RING finger domain, C3HC4 (zinc finger)"/>
    <property type="match status" value="5"/>
</dbReference>
<evidence type="ECO:0000256" key="4">
    <source>
        <dbReference type="ARBA" id="ARBA00022737"/>
    </source>
</evidence>
<feature type="domain" description="TRAF-type" evidence="11">
    <location>
        <begin position="122"/>
        <end position="171"/>
    </location>
</feature>
<dbReference type="PROSITE" id="PS50089">
    <property type="entry name" value="ZF_RING_2"/>
    <property type="match status" value="1"/>
</dbReference>
<dbReference type="EMBL" id="CDMZ01004295">
    <property type="protein sequence ID" value="CEM49306.1"/>
    <property type="molecule type" value="Genomic_DNA"/>
</dbReference>
<keyword evidence="6 7" id="KW-0862">Zinc</keyword>
<sequence length="566" mass="63093">MSSEPSTLKRLGLDVSLAADGQAGFAANALCPICHDFLEEVVEVNCAGRHVFCRPCISETERMRNRSYGCYRGKSCPSCRGTYSQIIAAGPLTRSFIDQVKWKCVHVEKGCAFTGTKKQMEVHLETECAEQERECPFEGCTVKIRRSLLLAHQAICPFRLVPCPHCNESVPFNGTKTHLEECRLFPVDCPNHCGQKLPRGDVSAHRQTDCPEQKVLCQVDGCTERVRRCELSEHMESCPFRLLPCAHCDKCIPANAMEKHLKQVCNKVPVECPNGCGESPAKENVGVHMETECKEAEVECGVPGCGEKRKRGEMAGHEEGPEGMSKHVRLLVSSLSAAKQENAQTKKRMEELSWQMNYKMEELDWENSKAQKKLAELKRENAQSKNRLANLEGENGELKREAAEAKQSVEELQSSVEQLQEDVAALKRGDLELTVRLPDFKRMAQRMRKNQVLWSSPFYFQENLFNLIVYPKGAQHSPHNYSAVYLQSRDQHRRTLHCGVEMLNHYGESSSGKVEGTTHSSQMGFGCQNFCTVSDLFAAVCEDGTLEFSVSLSAQGGVVSGYAGAG</sequence>
<evidence type="ECO:0000256" key="1">
    <source>
        <dbReference type="ARBA" id="ARBA00004496"/>
    </source>
</evidence>
<evidence type="ECO:0000256" key="5">
    <source>
        <dbReference type="ARBA" id="ARBA00022771"/>
    </source>
</evidence>
<evidence type="ECO:0000259" key="11">
    <source>
        <dbReference type="PROSITE" id="PS50145"/>
    </source>
</evidence>
<evidence type="ECO:0000256" key="3">
    <source>
        <dbReference type="ARBA" id="ARBA00022723"/>
    </source>
</evidence>
<keyword evidence="3 7" id="KW-0479">Metal-binding</keyword>
<dbReference type="Gene3D" id="2.60.210.10">
    <property type="entry name" value="Apoptosis, Tumor Necrosis Factor Receptor Associated Protein 2, Chain A"/>
    <property type="match status" value="1"/>
</dbReference>
<dbReference type="SUPFAM" id="SSF57850">
    <property type="entry name" value="RING/U-box"/>
    <property type="match status" value="1"/>
</dbReference>
<evidence type="ECO:0000259" key="10">
    <source>
        <dbReference type="PROSITE" id="PS50144"/>
    </source>
</evidence>
<dbReference type="PANTHER" id="PTHR10131">
    <property type="entry name" value="TNF RECEPTOR ASSOCIATED FACTOR"/>
    <property type="match status" value="1"/>
</dbReference>
<dbReference type="VEuPathDB" id="CryptoDB:Cvel_9330"/>